<evidence type="ECO:0000313" key="7">
    <source>
        <dbReference type="EMBL" id="SFD45850.1"/>
    </source>
</evidence>
<dbReference type="InterPro" id="IPR011257">
    <property type="entry name" value="DNA_glycosylase"/>
</dbReference>
<dbReference type="EMBL" id="FOMR01000001">
    <property type="protein sequence ID" value="SFD45850.1"/>
    <property type="molecule type" value="Genomic_DNA"/>
</dbReference>
<keyword evidence="8" id="KW-1185">Reference proteome</keyword>
<dbReference type="STRING" id="640948.SAMN05216238_101426"/>
<evidence type="ECO:0000259" key="6">
    <source>
        <dbReference type="SMART" id="SM00478"/>
    </source>
</evidence>
<comment type="similarity">
    <text evidence="2">Belongs to the alkylbase DNA glycosidase AlkA family.</text>
</comment>
<dbReference type="Gene3D" id="1.10.1670.40">
    <property type="match status" value="1"/>
</dbReference>
<evidence type="ECO:0000256" key="5">
    <source>
        <dbReference type="ARBA" id="ARBA00023204"/>
    </source>
</evidence>
<dbReference type="PANTHER" id="PTHR43003">
    <property type="entry name" value="DNA-3-METHYLADENINE GLYCOSYLASE"/>
    <property type="match status" value="1"/>
</dbReference>
<dbReference type="FunFam" id="1.10.340.30:FF:000004">
    <property type="entry name" value="DNA-3-methyladenine glycosylase II"/>
    <property type="match status" value="1"/>
</dbReference>
<feature type="domain" description="HhH-GPD" evidence="6">
    <location>
        <begin position="50"/>
        <end position="209"/>
    </location>
</feature>
<reference evidence="8" key="1">
    <citation type="submission" date="2016-10" db="EMBL/GenBank/DDBJ databases">
        <authorList>
            <person name="Varghese N."/>
            <person name="Submissions S."/>
        </authorList>
    </citation>
    <scope>NUCLEOTIDE SEQUENCE [LARGE SCALE GENOMIC DNA]</scope>
    <source>
        <strain evidence="8">DSM 22530</strain>
    </source>
</reference>
<dbReference type="InterPro" id="IPR003265">
    <property type="entry name" value="HhH-GPD_domain"/>
</dbReference>
<dbReference type="OrthoDB" id="9785929at2"/>
<dbReference type="GO" id="GO:0043916">
    <property type="term" value="F:DNA-7-methylguanine glycosylase activity"/>
    <property type="evidence" value="ECO:0007669"/>
    <property type="project" value="TreeGrafter"/>
</dbReference>
<dbReference type="InterPro" id="IPR051912">
    <property type="entry name" value="Alkylbase_DNA_Glycosylase/TA"/>
</dbReference>
<dbReference type="AlphaFoldDB" id="A0A1I1SS02"/>
<dbReference type="RefSeq" id="WP_090080529.1">
    <property type="nucleotide sequence ID" value="NZ_FOMR01000001.1"/>
</dbReference>
<keyword evidence="4" id="KW-0227">DNA damage</keyword>
<dbReference type="GO" id="GO:0032131">
    <property type="term" value="F:alkylated DNA binding"/>
    <property type="evidence" value="ECO:0007669"/>
    <property type="project" value="TreeGrafter"/>
</dbReference>
<protein>
    <recommendedName>
        <fullName evidence="3">DNA-3-methyladenine glycosylase II</fullName>
        <ecNumber evidence="3">3.2.2.21</ecNumber>
    </recommendedName>
</protein>
<dbReference type="Gene3D" id="1.10.340.30">
    <property type="entry name" value="Hypothetical protein, domain 2"/>
    <property type="match status" value="1"/>
</dbReference>
<dbReference type="CDD" id="cd00056">
    <property type="entry name" value="ENDO3c"/>
    <property type="match status" value="1"/>
</dbReference>
<dbReference type="GO" id="GO:0008725">
    <property type="term" value="F:DNA-3-methyladenine glycosylase activity"/>
    <property type="evidence" value="ECO:0007669"/>
    <property type="project" value="TreeGrafter"/>
</dbReference>
<evidence type="ECO:0000256" key="3">
    <source>
        <dbReference type="ARBA" id="ARBA00012000"/>
    </source>
</evidence>
<proteinExistence type="inferred from homology"/>
<dbReference type="SMART" id="SM00478">
    <property type="entry name" value="ENDO3c"/>
    <property type="match status" value="1"/>
</dbReference>
<dbReference type="GO" id="GO:0005737">
    <property type="term" value="C:cytoplasm"/>
    <property type="evidence" value="ECO:0007669"/>
    <property type="project" value="TreeGrafter"/>
</dbReference>
<dbReference type="SUPFAM" id="SSF48150">
    <property type="entry name" value="DNA-glycosylase"/>
    <property type="match status" value="1"/>
</dbReference>
<evidence type="ECO:0000313" key="8">
    <source>
        <dbReference type="Proteomes" id="UP000199474"/>
    </source>
</evidence>
<sequence>MKTFTIKKQDRAAQELSTADSQMKKLINIVGDITVSTRPEYFKSLVRAIVGQQISVQAASTIFSRLEELLDNRIKSDSIMTVTDEQLRSIGFSRQKIQYLRDLTAKANDGSLDFTRINDLTNTEAIKELTQIKGIGKWTAEMFLIFSLGRMNVLAVDDIGIQRGAKWLYQVEKSERRQILIDKKPIWTPHLTIASFYLWEVVHLGFDKAYSSIDELI</sequence>
<gene>
    <name evidence="7" type="ORF">SAMN05216238_101426</name>
</gene>
<dbReference type="PANTHER" id="PTHR43003:SF5">
    <property type="entry name" value="DNA-3-METHYLADENINE GLYCOSYLASE"/>
    <property type="match status" value="1"/>
</dbReference>
<evidence type="ECO:0000256" key="2">
    <source>
        <dbReference type="ARBA" id="ARBA00010817"/>
    </source>
</evidence>
<organism evidence="7 8">
    <name type="scientific">Lentibacillus persicus</name>
    <dbReference type="NCBI Taxonomy" id="640948"/>
    <lineage>
        <taxon>Bacteria</taxon>
        <taxon>Bacillati</taxon>
        <taxon>Bacillota</taxon>
        <taxon>Bacilli</taxon>
        <taxon>Bacillales</taxon>
        <taxon>Bacillaceae</taxon>
        <taxon>Lentibacillus</taxon>
    </lineage>
</organism>
<dbReference type="EC" id="3.2.2.21" evidence="3"/>
<dbReference type="GO" id="GO:0032993">
    <property type="term" value="C:protein-DNA complex"/>
    <property type="evidence" value="ECO:0007669"/>
    <property type="project" value="TreeGrafter"/>
</dbReference>
<evidence type="ECO:0000256" key="1">
    <source>
        <dbReference type="ARBA" id="ARBA00000086"/>
    </source>
</evidence>
<dbReference type="GO" id="GO:0006285">
    <property type="term" value="P:base-excision repair, AP site formation"/>
    <property type="evidence" value="ECO:0007669"/>
    <property type="project" value="TreeGrafter"/>
</dbReference>
<accession>A0A1I1SS02</accession>
<dbReference type="GO" id="GO:0006307">
    <property type="term" value="P:DNA alkylation repair"/>
    <property type="evidence" value="ECO:0007669"/>
    <property type="project" value="TreeGrafter"/>
</dbReference>
<dbReference type="Pfam" id="PF00730">
    <property type="entry name" value="HhH-GPD"/>
    <property type="match status" value="1"/>
</dbReference>
<dbReference type="Proteomes" id="UP000199474">
    <property type="component" value="Unassembled WGS sequence"/>
</dbReference>
<name>A0A1I1SS02_9BACI</name>
<comment type="catalytic activity">
    <reaction evidence="1">
        <text>Hydrolysis of alkylated DNA, releasing 3-methyladenine, 3-methylguanine, 7-methylguanine and 7-methyladenine.</text>
        <dbReference type="EC" id="3.2.2.21"/>
    </reaction>
</comment>
<keyword evidence="5" id="KW-0234">DNA repair</keyword>
<evidence type="ECO:0000256" key="4">
    <source>
        <dbReference type="ARBA" id="ARBA00022763"/>
    </source>
</evidence>